<gene>
    <name evidence="4" type="ORF">LHJ74_12650</name>
</gene>
<name>A0ABT2JTD4_9ACTN</name>
<evidence type="ECO:0000313" key="4">
    <source>
        <dbReference type="EMBL" id="MCT2590749.1"/>
    </source>
</evidence>
<dbReference type="Pfam" id="PF18065">
    <property type="entry name" value="PatG_C"/>
    <property type="match status" value="1"/>
</dbReference>
<evidence type="ECO:0000259" key="2">
    <source>
        <dbReference type="Pfam" id="PF18047"/>
    </source>
</evidence>
<protein>
    <recommendedName>
        <fullName evidence="6">PatG C-terminal domain-containing protein</fullName>
    </recommendedName>
</protein>
<evidence type="ECO:0000256" key="1">
    <source>
        <dbReference type="SAM" id="MobiDB-lite"/>
    </source>
</evidence>
<accession>A0ABT2JTD4</accession>
<feature type="region of interest" description="Disordered" evidence="1">
    <location>
        <begin position="1"/>
        <end position="52"/>
    </location>
</feature>
<evidence type="ECO:0000313" key="5">
    <source>
        <dbReference type="Proteomes" id="UP001156389"/>
    </source>
</evidence>
<dbReference type="Pfam" id="PF18047">
    <property type="entry name" value="PatG_D"/>
    <property type="match status" value="1"/>
</dbReference>
<sequence>MDPETTDTVTTLSTQPEAEVRPSPSTAATLDPEDSHTAPAEPTVSQAGCDCATADSRDHGGGGGGNGGTGGSVYVLGRVHAVFPDLSVQREFLQVAGADGTTYTTDADALHRILSAPENRYIARQMCYVLAVQGVDTYILEPGDPTVLDDLVEALRPVDDQRDLAVIVGHLGPVAPPDACQGLSVRIVSVQHVWAFDSRDLIQAIDRPEDTPSEEFERSAEALLDRLLQLGDNAGTGPTDRALNYLTVRDQEIYRKTNQKYKEGYTLSAVEAGPSRLSAGTQTVITVIFSYTHLQTNVTEKWFVRVGLAGLFPFRVTPLQGYYSR</sequence>
<feature type="compositionally biased region" description="Polar residues" evidence="1">
    <location>
        <begin position="1"/>
        <end position="16"/>
    </location>
</feature>
<comment type="caution">
    <text evidence="4">The sequence shown here is derived from an EMBL/GenBank/DDBJ whole genome shotgun (WGS) entry which is preliminary data.</text>
</comment>
<dbReference type="RefSeq" id="WP_260218067.1">
    <property type="nucleotide sequence ID" value="NZ_JAJAGO010000005.1"/>
</dbReference>
<dbReference type="InterPro" id="IPR040636">
    <property type="entry name" value="PatG_C"/>
</dbReference>
<evidence type="ECO:0008006" key="6">
    <source>
        <dbReference type="Google" id="ProtNLM"/>
    </source>
</evidence>
<evidence type="ECO:0000259" key="3">
    <source>
        <dbReference type="Pfam" id="PF18065"/>
    </source>
</evidence>
<dbReference type="InterPro" id="IPR040483">
    <property type="entry name" value="PatG_dom"/>
</dbReference>
<reference evidence="4 5" key="1">
    <citation type="submission" date="2021-10" db="EMBL/GenBank/DDBJ databases">
        <title>Streptomyces gossypii sp. nov., isolated from soil collected from cotton field.</title>
        <authorList>
            <person name="Ge X."/>
            <person name="Chen X."/>
            <person name="Liu W."/>
        </authorList>
    </citation>
    <scope>NUCLEOTIDE SEQUENCE [LARGE SCALE GENOMIC DNA]</scope>
    <source>
        <strain evidence="4 5">N2-109</strain>
    </source>
</reference>
<keyword evidence="5" id="KW-1185">Reference proteome</keyword>
<feature type="domain" description="PatG" evidence="2">
    <location>
        <begin position="73"/>
        <end position="161"/>
    </location>
</feature>
<dbReference type="Proteomes" id="UP001156389">
    <property type="component" value="Unassembled WGS sequence"/>
</dbReference>
<dbReference type="EMBL" id="JAJAGO010000005">
    <property type="protein sequence ID" value="MCT2590749.1"/>
    <property type="molecule type" value="Genomic_DNA"/>
</dbReference>
<proteinExistence type="predicted"/>
<organism evidence="4 5">
    <name type="scientific">Streptomyces gossypii</name>
    <dbReference type="NCBI Taxonomy" id="2883101"/>
    <lineage>
        <taxon>Bacteria</taxon>
        <taxon>Bacillati</taxon>
        <taxon>Actinomycetota</taxon>
        <taxon>Actinomycetes</taxon>
        <taxon>Kitasatosporales</taxon>
        <taxon>Streptomycetaceae</taxon>
        <taxon>Streptomyces</taxon>
    </lineage>
</organism>
<feature type="domain" description="PatG C-terminal" evidence="3">
    <location>
        <begin position="211"/>
        <end position="322"/>
    </location>
</feature>